<dbReference type="GO" id="GO:0009381">
    <property type="term" value="F:excinuclease ABC activity"/>
    <property type="evidence" value="ECO:0007669"/>
    <property type="project" value="UniProtKB-UniRule"/>
</dbReference>
<dbReference type="GO" id="GO:0005737">
    <property type="term" value="C:cytoplasm"/>
    <property type="evidence" value="ECO:0007669"/>
    <property type="project" value="UniProtKB-SubCell"/>
</dbReference>
<name>A0A4R8F204_9BACT</name>
<keyword evidence="12" id="KW-1185">Reference proteome</keyword>
<keyword evidence="1 6" id="KW-0963">Cytoplasm</keyword>
<feature type="domain" description="UvrC family homology region profile" evidence="10">
    <location>
        <begin position="523"/>
        <end position="637"/>
    </location>
</feature>
<evidence type="ECO:0000259" key="10">
    <source>
        <dbReference type="PROSITE" id="PS50165"/>
    </source>
</evidence>
<evidence type="ECO:0000313" key="11">
    <source>
        <dbReference type="EMBL" id="TDX16151.1"/>
    </source>
</evidence>
<dbReference type="GO" id="GO:0009432">
    <property type="term" value="P:SOS response"/>
    <property type="evidence" value="ECO:0007669"/>
    <property type="project" value="UniProtKB-UniRule"/>
</dbReference>
<dbReference type="InterPro" id="IPR036876">
    <property type="entry name" value="UVR_dom_sf"/>
</dbReference>
<dbReference type="Gene3D" id="3.30.420.340">
    <property type="entry name" value="UvrC, RNAse H endonuclease domain"/>
    <property type="match status" value="1"/>
</dbReference>
<dbReference type="GO" id="GO:0006289">
    <property type="term" value="P:nucleotide-excision repair"/>
    <property type="evidence" value="ECO:0007669"/>
    <property type="project" value="UniProtKB-UniRule"/>
</dbReference>
<dbReference type="Pfam" id="PF04417">
    <property type="entry name" value="DUF501"/>
    <property type="match status" value="1"/>
</dbReference>
<dbReference type="SUPFAM" id="SSF46600">
    <property type="entry name" value="C-terminal UvrC-binding domain of UvrB"/>
    <property type="match status" value="1"/>
</dbReference>
<evidence type="ECO:0000256" key="4">
    <source>
        <dbReference type="ARBA" id="ARBA00022881"/>
    </source>
</evidence>
<dbReference type="InterPro" id="IPR038476">
    <property type="entry name" value="UvrC_RNase_H_dom_sf"/>
</dbReference>
<comment type="caution">
    <text evidence="11">The sequence shown here is derived from an EMBL/GenBank/DDBJ whole genome shotgun (WGS) entry which is preliminary data.</text>
</comment>
<evidence type="ECO:0000259" key="9">
    <source>
        <dbReference type="PROSITE" id="PS50164"/>
    </source>
</evidence>
<protein>
    <recommendedName>
        <fullName evidence="6">UvrABC system protein C</fullName>
        <shortName evidence="6">Protein UvrC</shortName>
    </recommendedName>
    <alternativeName>
        <fullName evidence="6">Excinuclease ABC subunit C</fullName>
    </alternativeName>
</protein>
<dbReference type="PANTHER" id="PTHR30562">
    <property type="entry name" value="UVRC/OXIDOREDUCTASE"/>
    <property type="match status" value="1"/>
</dbReference>
<dbReference type="GO" id="GO:0003677">
    <property type="term" value="F:DNA binding"/>
    <property type="evidence" value="ECO:0007669"/>
    <property type="project" value="UniProtKB-UniRule"/>
</dbReference>
<evidence type="ECO:0000259" key="8">
    <source>
        <dbReference type="PROSITE" id="PS50151"/>
    </source>
</evidence>
<comment type="similarity">
    <text evidence="6">Belongs to the UvrC family.</text>
</comment>
<dbReference type="InterPro" id="IPR004791">
    <property type="entry name" value="UvrC"/>
</dbReference>
<keyword evidence="3 6" id="KW-0228">DNA excision</keyword>
<dbReference type="InterPro" id="IPR001943">
    <property type="entry name" value="UVR_dom"/>
</dbReference>
<evidence type="ECO:0000256" key="3">
    <source>
        <dbReference type="ARBA" id="ARBA00022769"/>
    </source>
</evidence>
<keyword evidence="5 6" id="KW-0234">DNA repair</keyword>
<feature type="domain" description="GIY-YIG" evidence="9">
    <location>
        <begin position="198"/>
        <end position="278"/>
    </location>
</feature>
<dbReference type="FunFam" id="3.40.1440.10:FF:000001">
    <property type="entry name" value="UvrABC system protein C"/>
    <property type="match status" value="1"/>
</dbReference>
<evidence type="ECO:0000256" key="7">
    <source>
        <dbReference type="SAM" id="Coils"/>
    </source>
</evidence>
<dbReference type="InterPro" id="IPR010994">
    <property type="entry name" value="RuvA_2-like"/>
</dbReference>
<dbReference type="Gene3D" id="1.10.150.20">
    <property type="entry name" value="5' to 3' exonuclease, C-terminal subdomain"/>
    <property type="match status" value="1"/>
</dbReference>
<dbReference type="InterPro" id="IPR007511">
    <property type="entry name" value="DUF501"/>
</dbReference>
<dbReference type="SUPFAM" id="SSF47781">
    <property type="entry name" value="RuvA domain 2-like"/>
    <property type="match status" value="1"/>
</dbReference>
<comment type="function">
    <text evidence="6">The UvrABC repair system catalyzes the recognition and processing of DNA lesions. UvrC both incises the 5' and 3' sides of the lesion. The N-terminal half is responsible for the 3' incision and the C-terminal half is responsible for the 5' incision.</text>
</comment>
<dbReference type="PANTHER" id="PTHR30562:SF1">
    <property type="entry name" value="UVRABC SYSTEM PROTEIN C"/>
    <property type="match status" value="1"/>
</dbReference>
<dbReference type="EMBL" id="SODZ01000005">
    <property type="protein sequence ID" value="TDX16151.1"/>
    <property type="molecule type" value="Genomic_DNA"/>
</dbReference>
<evidence type="ECO:0000256" key="1">
    <source>
        <dbReference type="ARBA" id="ARBA00022490"/>
    </source>
</evidence>
<dbReference type="SMART" id="SM00465">
    <property type="entry name" value="GIYc"/>
    <property type="match status" value="1"/>
</dbReference>
<evidence type="ECO:0000256" key="2">
    <source>
        <dbReference type="ARBA" id="ARBA00022763"/>
    </source>
</evidence>
<organism evidence="11 12">
    <name type="scientific">Petrotoga sibirica</name>
    <dbReference type="NCBI Taxonomy" id="156202"/>
    <lineage>
        <taxon>Bacteria</taxon>
        <taxon>Thermotogati</taxon>
        <taxon>Thermotogota</taxon>
        <taxon>Thermotogae</taxon>
        <taxon>Petrotogales</taxon>
        <taxon>Petrotogaceae</taxon>
        <taxon>Petrotoga</taxon>
    </lineage>
</organism>
<dbReference type="PROSITE" id="PS50164">
    <property type="entry name" value="GIY_YIG"/>
    <property type="match status" value="1"/>
</dbReference>
<accession>A0A4R8F204</accession>
<dbReference type="InterPro" id="IPR000305">
    <property type="entry name" value="GIY-YIG_endonuc"/>
</dbReference>
<dbReference type="PROSITE" id="PS50165">
    <property type="entry name" value="UVRC"/>
    <property type="match status" value="1"/>
</dbReference>
<evidence type="ECO:0000256" key="6">
    <source>
        <dbReference type="HAMAP-Rule" id="MF_00203"/>
    </source>
</evidence>
<feature type="coiled-coil region" evidence="7">
    <location>
        <begin position="90"/>
        <end position="124"/>
    </location>
</feature>
<reference evidence="11 12" key="1">
    <citation type="submission" date="2019-03" db="EMBL/GenBank/DDBJ databases">
        <title>Genomic Encyclopedia of Type Strains, Phase IV (KMG-IV): sequencing the most valuable type-strain genomes for metagenomic binning, comparative biology and taxonomic classification.</title>
        <authorList>
            <person name="Goeker M."/>
        </authorList>
    </citation>
    <scope>NUCLEOTIDE SEQUENCE [LARGE SCALE GENOMIC DNA]</scope>
    <source>
        <strain evidence="11 12">DSM 13575</strain>
    </source>
</reference>
<comment type="subcellular location">
    <subcellularLocation>
        <location evidence="6">Cytoplasm</location>
    </subcellularLocation>
</comment>
<comment type="subunit">
    <text evidence="6">Interacts with UvrB in an incision complex.</text>
</comment>
<proteinExistence type="inferred from homology"/>
<keyword evidence="4 6" id="KW-0267">Excision nuclease</keyword>
<keyword evidence="6" id="KW-0742">SOS response</keyword>
<dbReference type="GO" id="GO:0009380">
    <property type="term" value="C:excinuclease repair complex"/>
    <property type="evidence" value="ECO:0007669"/>
    <property type="project" value="InterPro"/>
</dbReference>
<dbReference type="HAMAP" id="MF_00203">
    <property type="entry name" value="UvrC"/>
    <property type="match status" value="1"/>
</dbReference>
<keyword evidence="7" id="KW-0175">Coiled coil</keyword>
<dbReference type="SUPFAM" id="SSF82771">
    <property type="entry name" value="GIY-YIG endonuclease"/>
    <property type="match status" value="1"/>
</dbReference>
<dbReference type="Gene3D" id="3.40.1440.10">
    <property type="entry name" value="GIY-YIG endonuclease"/>
    <property type="match status" value="1"/>
</dbReference>
<evidence type="ECO:0000313" key="12">
    <source>
        <dbReference type="Proteomes" id="UP000294817"/>
    </source>
</evidence>
<dbReference type="Proteomes" id="UP000294817">
    <property type="component" value="Unassembled WGS sequence"/>
</dbReference>
<dbReference type="NCBIfam" id="TIGR00194">
    <property type="entry name" value="uvrC"/>
    <property type="match status" value="1"/>
</dbReference>
<dbReference type="AlphaFoldDB" id="A0A4R8F204"/>
<dbReference type="InterPro" id="IPR035901">
    <property type="entry name" value="GIY-YIG_endonuc_sf"/>
</dbReference>
<sequence>MDSFDVSKEDLKIIEKQLGRIVSNVLNVEKRCIYGYPQVIKSFPLKDGKPFPTLYWLTCPYLVEEVSKLEAQGRITEIEKIIQNDPELKMQMILAHKEEIEKRMKILEGELNSLSKNIIKKLKETGIGGIKNFSTIKCLHLHYASYLSRENNPVGKIVDSYISKKYCDDKRCENLMPLNVWRRNNPLIDRSIIKNIPKKPGVYIFKNNKGDPIYIGKAKNLKNRVSSYFNKKNYIGNEKTYEMLEKATNFDYILTSNENQAFILEANLIYAHKPKYNIMLKDTRVYPYILVTDEQFPKIKYVRTKKEEKGKYYGPYSDVKFVKDVIEVLQSVYKIRSCDRDLSRKSKPCFLYHLGRCYGPCYKDVDEKAYQESVEKVKKVLSGDIAEVKNYLQKSMKDYAKIKNYEKAAQMRDTLFKLENLFEEVAVEYQNGKNIDIIMYESPVYLVLIVRKGYLISKLSFTMEGTLEDFLYQYYIVRKNEPPSLISTLYNEEISPEILAFLKEKGLKRIEKIGKNSKIYEMAYANLQEEIKRQKDLSYALKQAKEILSLKKEPKIIEGIDISHLQGLYTVASLVRFENGKPNKEGYRKYRLDNIKAPDDFESIRTVIKRRYQKHELPDLLFIDGGKGQVNSAVEALKEIGYSLKDVDVVGIAKEDERIVFPGEMDDLHLSLDHPVLRLLIYVRDETHRFAIGFNRSLRSKRFEKTKLDDIYGIGPKRKKELIKHFGGVQKVLEASTEEISKVVKSEKIAKRIKESLGEK</sequence>
<dbReference type="PROSITE" id="PS50151">
    <property type="entry name" value="UVR"/>
    <property type="match status" value="1"/>
</dbReference>
<dbReference type="CDD" id="cd10434">
    <property type="entry name" value="GIY-YIG_UvrC_Cho"/>
    <property type="match status" value="1"/>
</dbReference>
<dbReference type="InterPro" id="IPR001162">
    <property type="entry name" value="UvrC_RNase_H_dom"/>
</dbReference>
<gene>
    <name evidence="6" type="primary">uvrC</name>
    <name evidence="11" type="ORF">C8D74_105105</name>
</gene>
<dbReference type="InterPro" id="IPR050066">
    <property type="entry name" value="UvrABC_protein_C"/>
</dbReference>
<dbReference type="RefSeq" id="WP_158248423.1">
    <property type="nucleotide sequence ID" value="NZ_SODZ01000005.1"/>
</dbReference>
<keyword evidence="2 6" id="KW-0227">DNA damage</keyword>
<dbReference type="Pfam" id="PF01541">
    <property type="entry name" value="GIY-YIG"/>
    <property type="match status" value="1"/>
</dbReference>
<evidence type="ECO:0000256" key="5">
    <source>
        <dbReference type="ARBA" id="ARBA00023204"/>
    </source>
</evidence>
<dbReference type="Pfam" id="PF08459">
    <property type="entry name" value="UvrC_RNaseH_dom"/>
    <property type="match status" value="1"/>
</dbReference>
<dbReference type="Gene3D" id="4.10.860.10">
    <property type="entry name" value="UVR domain"/>
    <property type="match status" value="1"/>
</dbReference>
<feature type="domain" description="UVR" evidence="8">
    <location>
        <begin position="386"/>
        <end position="421"/>
    </location>
</feature>
<dbReference type="InterPro" id="IPR047296">
    <property type="entry name" value="GIY-YIG_UvrC_Cho"/>
</dbReference>